<dbReference type="PANTHER" id="PTHR45629">
    <property type="entry name" value="SNF2/RAD54 FAMILY MEMBER"/>
    <property type="match status" value="1"/>
</dbReference>
<accession>F0YM86</accession>
<evidence type="ECO:0000313" key="3">
    <source>
        <dbReference type="EMBL" id="EGB03743.1"/>
    </source>
</evidence>
<dbReference type="InterPro" id="IPR050496">
    <property type="entry name" value="SNF2_RAD54_helicase_repair"/>
</dbReference>
<dbReference type="RefSeq" id="XP_009041528.1">
    <property type="nucleotide sequence ID" value="XM_009043280.1"/>
</dbReference>
<dbReference type="KEGG" id="aaf:AURANDRAFT_67737"/>
<dbReference type="InterPro" id="IPR000330">
    <property type="entry name" value="SNF2_N"/>
</dbReference>
<name>F0YM86_AURAN</name>
<keyword evidence="4" id="KW-1185">Reference proteome</keyword>
<dbReference type="GO" id="GO:0005524">
    <property type="term" value="F:ATP binding"/>
    <property type="evidence" value="ECO:0007669"/>
    <property type="project" value="InterPro"/>
</dbReference>
<dbReference type="GO" id="GO:0005634">
    <property type="term" value="C:nucleus"/>
    <property type="evidence" value="ECO:0007669"/>
    <property type="project" value="TreeGrafter"/>
</dbReference>
<dbReference type="GO" id="GO:0000724">
    <property type="term" value="P:double-strand break repair via homologous recombination"/>
    <property type="evidence" value="ECO:0007669"/>
    <property type="project" value="TreeGrafter"/>
</dbReference>
<proteinExistence type="predicted"/>
<dbReference type="PANTHER" id="PTHR45629:SF7">
    <property type="entry name" value="DNA EXCISION REPAIR PROTEIN ERCC-6-RELATED"/>
    <property type="match status" value="1"/>
</dbReference>
<evidence type="ECO:0000259" key="2">
    <source>
        <dbReference type="PROSITE" id="PS51192"/>
    </source>
</evidence>
<dbReference type="GO" id="GO:0015616">
    <property type="term" value="F:DNA translocase activity"/>
    <property type="evidence" value="ECO:0007669"/>
    <property type="project" value="TreeGrafter"/>
</dbReference>
<dbReference type="InterPro" id="IPR014001">
    <property type="entry name" value="Helicase_ATP-bd"/>
</dbReference>
<reference evidence="3 4" key="1">
    <citation type="journal article" date="2011" name="Proc. Natl. Acad. Sci. U.S.A.">
        <title>Niche of harmful alga Aureococcus anophagefferens revealed through ecogenomics.</title>
        <authorList>
            <person name="Gobler C.J."/>
            <person name="Berry D.L."/>
            <person name="Dyhrman S.T."/>
            <person name="Wilhelm S.W."/>
            <person name="Salamov A."/>
            <person name="Lobanov A.V."/>
            <person name="Zhang Y."/>
            <person name="Collier J.L."/>
            <person name="Wurch L.L."/>
            <person name="Kustka A.B."/>
            <person name="Dill B.D."/>
            <person name="Shah M."/>
            <person name="VerBerkmoes N.C."/>
            <person name="Kuo A."/>
            <person name="Terry A."/>
            <person name="Pangilinan J."/>
            <person name="Lindquist E.A."/>
            <person name="Lucas S."/>
            <person name="Paulsen I.T."/>
            <person name="Hattenrath-Lehmann T.K."/>
            <person name="Talmage S.C."/>
            <person name="Walker E.A."/>
            <person name="Koch F."/>
            <person name="Burson A.M."/>
            <person name="Marcoval M.A."/>
            <person name="Tang Y.Z."/>
            <person name="Lecleir G.R."/>
            <person name="Coyne K.J."/>
            <person name="Berg G.M."/>
            <person name="Bertrand E.M."/>
            <person name="Saito M.A."/>
            <person name="Gladyshev V.N."/>
            <person name="Grigoriev I.V."/>
        </authorList>
    </citation>
    <scope>NUCLEOTIDE SEQUENCE [LARGE SCALE GENOMIC DNA]</scope>
    <source>
        <strain evidence="4">CCMP 1984</strain>
    </source>
</reference>
<dbReference type="InterPro" id="IPR027417">
    <property type="entry name" value="P-loop_NTPase"/>
</dbReference>
<dbReference type="Gene3D" id="3.40.50.10810">
    <property type="entry name" value="Tandem AAA-ATPase domain"/>
    <property type="match status" value="1"/>
</dbReference>
<dbReference type="SMART" id="SM00487">
    <property type="entry name" value="DEXDc"/>
    <property type="match status" value="1"/>
</dbReference>
<dbReference type="InterPro" id="IPR038718">
    <property type="entry name" value="SNF2-like_sf"/>
</dbReference>
<feature type="region of interest" description="Disordered" evidence="1">
    <location>
        <begin position="1"/>
        <end position="25"/>
    </location>
</feature>
<dbReference type="AlphaFoldDB" id="F0YM86"/>
<dbReference type="InParanoid" id="F0YM86"/>
<gene>
    <name evidence="3" type="ORF">AURANDRAFT_67737</name>
</gene>
<evidence type="ECO:0000256" key="1">
    <source>
        <dbReference type="SAM" id="MobiDB-lite"/>
    </source>
</evidence>
<dbReference type="PROSITE" id="PS51192">
    <property type="entry name" value="HELICASE_ATP_BIND_1"/>
    <property type="match status" value="1"/>
</dbReference>
<dbReference type="Proteomes" id="UP000002729">
    <property type="component" value="Unassembled WGS sequence"/>
</dbReference>
<dbReference type="Pfam" id="PF00176">
    <property type="entry name" value="SNF2-rel_dom"/>
    <property type="match status" value="1"/>
</dbReference>
<organism evidence="4">
    <name type="scientific">Aureococcus anophagefferens</name>
    <name type="common">Harmful bloom alga</name>
    <dbReference type="NCBI Taxonomy" id="44056"/>
    <lineage>
        <taxon>Eukaryota</taxon>
        <taxon>Sar</taxon>
        <taxon>Stramenopiles</taxon>
        <taxon>Ochrophyta</taxon>
        <taxon>Pelagophyceae</taxon>
        <taxon>Pelagomonadales</taxon>
        <taxon>Pelagomonadaceae</taxon>
        <taxon>Aureococcus</taxon>
    </lineage>
</organism>
<feature type="domain" description="Helicase ATP-binding" evidence="2">
    <location>
        <begin position="50"/>
        <end position="194"/>
    </location>
</feature>
<evidence type="ECO:0000313" key="4">
    <source>
        <dbReference type="Proteomes" id="UP000002729"/>
    </source>
</evidence>
<dbReference type="GO" id="GO:0007131">
    <property type="term" value="P:reciprocal meiotic recombination"/>
    <property type="evidence" value="ECO:0007669"/>
    <property type="project" value="TreeGrafter"/>
</dbReference>
<dbReference type="EMBL" id="GL833162">
    <property type="protein sequence ID" value="EGB03743.1"/>
    <property type="molecule type" value="Genomic_DNA"/>
</dbReference>
<protein>
    <recommendedName>
        <fullName evidence="2">Helicase ATP-binding domain-containing protein</fullName>
    </recommendedName>
</protein>
<dbReference type="GeneID" id="20226406"/>
<dbReference type="SUPFAM" id="SSF52540">
    <property type="entry name" value="P-loop containing nucleoside triphosphate hydrolases"/>
    <property type="match status" value="1"/>
</dbReference>
<dbReference type="eggNOG" id="KOG0390">
    <property type="taxonomic scope" value="Eukaryota"/>
</dbReference>
<sequence>MPISKMEPIPNILPARGDPPVRAGPPPPLALRDVPRGLADALKPHQREGVAFVLARPAAILGDAPGMGKTAQAIAVIAAVLGGGGAAATRVLVVAPATVVPVWLAEFRKFLGTEAPAIVTADGDSRALSVAEVLRRLATTSAPLVAVISYEAMVRHANAFTAMLDLLVFDEAHRLKNPGTKQSTAASLSLSLLSRYRKHTVFLRLCSKTTFMAQRGQKRAADDDGEAAFLADLDGLFEPDEPTALVDAKKQKGRPLGSVSGPSSRPTLFLKACVDAKAGKAWLMVRYKCSHEIHKVYNGGAPTFWAFDEGPKSRHAIDALPLRGADEPGIAHVYLRPIELRIEAGQKASKIHGDLIVDAGQDAARKAALPDLASTTRSIRPEVRFF</sequence>